<evidence type="ECO:0000313" key="3">
    <source>
        <dbReference type="EMBL" id="GMQ29289.1"/>
    </source>
</evidence>
<keyword evidence="4" id="KW-1185">Reference proteome</keyword>
<dbReference type="InterPro" id="IPR017926">
    <property type="entry name" value="GATASE"/>
</dbReference>
<dbReference type="Proteomes" id="UP001338309">
    <property type="component" value="Unassembled WGS sequence"/>
</dbReference>
<protein>
    <submittedName>
        <fullName evidence="3">Aminodeoxychorismate/anthranilate synthase component II</fullName>
    </submittedName>
</protein>
<name>A0ABQ6PMV7_9BACT</name>
<dbReference type="PROSITE" id="PS51273">
    <property type="entry name" value="GATASE_TYPE_1"/>
    <property type="match status" value="1"/>
</dbReference>
<evidence type="ECO:0000256" key="1">
    <source>
        <dbReference type="ARBA" id="ARBA00022962"/>
    </source>
</evidence>
<keyword evidence="1" id="KW-0315">Glutamine amidotransferase</keyword>
<evidence type="ECO:0000259" key="2">
    <source>
        <dbReference type="Pfam" id="PF00117"/>
    </source>
</evidence>
<dbReference type="PRINTS" id="PR00096">
    <property type="entry name" value="GATASE"/>
</dbReference>
<dbReference type="EMBL" id="BTPD01000005">
    <property type="protein sequence ID" value="GMQ29289.1"/>
    <property type="molecule type" value="Genomic_DNA"/>
</dbReference>
<dbReference type="PANTHER" id="PTHR43418:SF4">
    <property type="entry name" value="MULTIFUNCTIONAL TRYPTOPHAN BIOSYNTHESIS PROTEIN"/>
    <property type="match status" value="1"/>
</dbReference>
<dbReference type="PRINTS" id="PR00099">
    <property type="entry name" value="CPSGATASE"/>
</dbReference>
<dbReference type="PANTHER" id="PTHR43418">
    <property type="entry name" value="MULTIFUNCTIONAL TRYPTOPHAN BIOSYNTHESIS PROTEIN-RELATED"/>
    <property type="match status" value="1"/>
</dbReference>
<dbReference type="NCBIfam" id="TIGR00566">
    <property type="entry name" value="trpG_papA"/>
    <property type="match status" value="1"/>
</dbReference>
<sequence length="207" mass="23261">MNLATLQLYHLATELKNKTMRILVLDNYDSFTYNLVYIVRQLGYGSQMDVFRNDKINLEDVANYDKILLSPGPGVPSEAGIMPELLKKYSSSKSILGVCLGHQAIGEAFGGSLINLSEVLHGVASEVTVQDDLFFKDVPKTFKIGRYHSWVIDESTLSPDLEVIGRTPDQQIMAVRHKQFDVRGVQFHPESILTENGVKIMQNWLDS</sequence>
<dbReference type="Gene3D" id="3.40.50.880">
    <property type="match status" value="1"/>
</dbReference>
<dbReference type="PRINTS" id="PR00097">
    <property type="entry name" value="ANTSNTHASEII"/>
</dbReference>
<reference evidence="3 4" key="1">
    <citation type="submission" date="2023-08" db="EMBL/GenBank/DDBJ databases">
        <title>Draft genome sequence of Algoriphagus confluentis.</title>
        <authorList>
            <person name="Takatani N."/>
            <person name="Hosokawa M."/>
            <person name="Sawabe T."/>
        </authorList>
    </citation>
    <scope>NUCLEOTIDE SEQUENCE [LARGE SCALE GENOMIC DNA]</scope>
    <source>
        <strain evidence="3 4">NBRC 111222</strain>
    </source>
</reference>
<comment type="caution">
    <text evidence="3">The sequence shown here is derived from an EMBL/GenBank/DDBJ whole genome shotgun (WGS) entry which is preliminary data.</text>
</comment>
<proteinExistence type="predicted"/>
<evidence type="ECO:0000313" key="4">
    <source>
        <dbReference type="Proteomes" id="UP001338309"/>
    </source>
</evidence>
<dbReference type="InterPro" id="IPR050472">
    <property type="entry name" value="Anth_synth/Amidotransfase"/>
</dbReference>
<dbReference type="InterPro" id="IPR006221">
    <property type="entry name" value="TrpG/PapA_dom"/>
</dbReference>
<organism evidence="3 4">
    <name type="scientific">Algoriphagus confluentis</name>
    <dbReference type="NCBI Taxonomy" id="1697556"/>
    <lineage>
        <taxon>Bacteria</taxon>
        <taxon>Pseudomonadati</taxon>
        <taxon>Bacteroidota</taxon>
        <taxon>Cytophagia</taxon>
        <taxon>Cytophagales</taxon>
        <taxon>Cyclobacteriaceae</taxon>
        <taxon>Algoriphagus</taxon>
    </lineage>
</organism>
<dbReference type="CDD" id="cd01743">
    <property type="entry name" value="GATase1_Anthranilate_Synthase"/>
    <property type="match status" value="1"/>
</dbReference>
<dbReference type="Pfam" id="PF00117">
    <property type="entry name" value="GATase"/>
    <property type="match status" value="1"/>
</dbReference>
<accession>A0ABQ6PMV7</accession>
<feature type="domain" description="Glutamine amidotransferase" evidence="2">
    <location>
        <begin position="23"/>
        <end position="205"/>
    </location>
</feature>
<dbReference type="InterPro" id="IPR029062">
    <property type="entry name" value="Class_I_gatase-like"/>
</dbReference>
<dbReference type="SUPFAM" id="SSF52317">
    <property type="entry name" value="Class I glutamine amidotransferase-like"/>
    <property type="match status" value="1"/>
</dbReference>
<gene>
    <name evidence="3" type="ORF">Aconfl_19320</name>
</gene>